<dbReference type="EMBL" id="ATLV01025642">
    <property type="status" value="NOT_ANNOTATED_CDS"/>
    <property type="molecule type" value="Genomic_DNA"/>
</dbReference>
<gene>
    <name evidence="1" type="ORF">ZHAS_00020794</name>
</gene>
<dbReference type="VEuPathDB" id="VectorBase:ASIC020794"/>
<accession>A0A084WQQ0</accession>
<dbReference type="Proteomes" id="UP000030765">
    <property type="component" value="Unassembled WGS sequence"/>
</dbReference>
<dbReference type="EMBL" id="KE525396">
    <property type="protein sequence ID" value="KFB52544.1"/>
    <property type="molecule type" value="Genomic_DNA"/>
</dbReference>
<keyword evidence="3" id="KW-1185">Reference proteome</keyword>
<name>A0A084WQQ0_ANOSI</name>
<evidence type="ECO:0000313" key="2">
    <source>
        <dbReference type="EnsemblMetazoa" id="ASIC020794-PA"/>
    </source>
</evidence>
<sequence length="131" mass="14207">MQIFVTLFAYGGDTLMLLGLAFDSLDDTVFINGNNGRSETINFIRFHFPPARSGKPGDPGCQRAGGGVLTGHDLSDSIVADSTGCVTLHGEQIIVAMVECAWVVLALTVRNVEQHASVPYRHGLTIRSRYR</sequence>
<reference evidence="2" key="2">
    <citation type="submission" date="2020-05" db="UniProtKB">
        <authorList>
            <consortium name="EnsemblMetazoa"/>
        </authorList>
    </citation>
    <scope>IDENTIFICATION</scope>
</reference>
<protein>
    <submittedName>
        <fullName evidence="1 2">Dvir\GJ24577-PA-like protein</fullName>
    </submittedName>
</protein>
<organism evidence="1">
    <name type="scientific">Anopheles sinensis</name>
    <name type="common">Mosquito</name>
    <dbReference type="NCBI Taxonomy" id="74873"/>
    <lineage>
        <taxon>Eukaryota</taxon>
        <taxon>Metazoa</taxon>
        <taxon>Ecdysozoa</taxon>
        <taxon>Arthropoda</taxon>
        <taxon>Hexapoda</taxon>
        <taxon>Insecta</taxon>
        <taxon>Pterygota</taxon>
        <taxon>Neoptera</taxon>
        <taxon>Endopterygota</taxon>
        <taxon>Diptera</taxon>
        <taxon>Nematocera</taxon>
        <taxon>Culicoidea</taxon>
        <taxon>Culicidae</taxon>
        <taxon>Anophelinae</taxon>
        <taxon>Anopheles</taxon>
    </lineage>
</organism>
<proteinExistence type="predicted"/>
<dbReference type="AlphaFoldDB" id="A0A084WQQ0"/>
<reference evidence="1 3" key="1">
    <citation type="journal article" date="2014" name="BMC Genomics">
        <title>Genome sequence of Anopheles sinensis provides insight into genetics basis of mosquito competence for malaria parasites.</title>
        <authorList>
            <person name="Zhou D."/>
            <person name="Zhang D."/>
            <person name="Ding G."/>
            <person name="Shi L."/>
            <person name="Hou Q."/>
            <person name="Ye Y."/>
            <person name="Xu Y."/>
            <person name="Zhou H."/>
            <person name="Xiong C."/>
            <person name="Li S."/>
            <person name="Yu J."/>
            <person name="Hong S."/>
            <person name="Yu X."/>
            <person name="Zou P."/>
            <person name="Chen C."/>
            <person name="Chang X."/>
            <person name="Wang W."/>
            <person name="Lv Y."/>
            <person name="Sun Y."/>
            <person name="Ma L."/>
            <person name="Shen B."/>
            <person name="Zhu C."/>
        </authorList>
    </citation>
    <scope>NUCLEOTIDE SEQUENCE [LARGE SCALE GENOMIC DNA]</scope>
</reference>
<evidence type="ECO:0000313" key="1">
    <source>
        <dbReference type="EMBL" id="KFB52544.1"/>
    </source>
</evidence>
<dbReference type="EnsemblMetazoa" id="ASIC020794-RA">
    <property type="protein sequence ID" value="ASIC020794-PA"/>
    <property type="gene ID" value="ASIC020794"/>
</dbReference>
<evidence type="ECO:0000313" key="3">
    <source>
        <dbReference type="Proteomes" id="UP000030765"/>
    </source>
</evidence>